<evidence type="ECO:0000313" key="3">
    <source>
        <dbReference type="Proteomes" id="UP000286402"/>
    </source>
</evidence>
<name>A0A420G501_9SPHI</name>
<dbReference type="EMBL" id="MCAQ01000003">
    <property type="protein sequence ID" value="RKF40214.1"/>
    <property type="molecule type" value="Genomic_DNA"/>
</dbReference>
<dbReference type="SUPFAM" id="SSF74653">
    <property type="entry name" value="TolA/TonB C-terminal domain"/>
    <property type="match status" value="1"/>
</dbReference>
<evidence type="ECO:0000259" key="1">
    <source>
        <dbReference type="Pfam" id="PF03544"/>
    </source>
</evidence>
<dbReference type="SUPFAM" id="SSF49464">
    <property type="entry name" value="Carboxypeptidase regulatory domain-like"/>
    <property type="match status" value="1"/>
</dbReference>
<dbReference type="RefSeq" id="WP_120333300.1">
    <property type="nucleotide sequence ID" value="NZ_CP070350.1"/>
</dbReference>
<reference evidence="2 3" key="1">
    <citation type="submission" date="2016-07" db="EMBL/GenBank/DDBJ databases">
        <title>Genome analysis of Sphingobacterium siyangense T12B17.</title>
        <authorList>
            <person name="Xu D."/>
            <person name="Su Y."/>
            <person name="Zheng S."/>
        </authorList>
    </citation>
    <scope>NUCLEOTIDE SEQUENCE [LARGE SCALE GENOMIC DNA]</scope>
    <source>
        <strain evidence="2 3">T12B17</strain>
    </source>
</reference>
<comment type="caution">
    <text evidence="2">The sequence shown here is derived from an EMBL/GenBank/DDBJ whole genome shotgun (WGS) entry which is preliminary data.</text>
</comment>
<keyword evidence="3" id="KW-1185">Reference proteome</keyword>
<dbReference type="GO" id="GO:0055085">
    <property type="term" value="P:transmembrane transport"/>
    <property type="evidence" value="ECO:0007669"/>
    <property type="project" value="InterPro"/>
</dbReference>
<protein>
    <recommendedName>
        <fullName evidence="1">TonB C-terminal domain-containing protein</fullName>
    </recommendedName>
</protein>
<organism evidence="2 3">
    <name type="scientific">Sphingobacterium siyangense</name>
    <dbReference type="NCBI Taxonomy" id="459529"/>
    <lineage>
        <taxon>Bacteria</taxon>
        <taxon>Pseudomonadati</taxon>
        <taxon>Bacteroidota</taxon>
        <taxon>Sphingobacteriia</taxon>
        <taxon>Sphingobacteriales</taxon>
        <taxon>Sphingobacteriaceae</taxon>
        <taxon>Sphingobacterium</taxon>
    </lineage>
</organism>
<dbReference type="Pfam" id="PF13715">
    <property type="entry name" value="CarbopepD_reg_2"/>
    <property type="match status" value="1"/>
</dbReference>
<evidence type="ECO:0000313" key="2">
    <source>
        <dbReference type="EMBL" id="RKF40214.1"/>
    </source>
</evidence>
<proteinExistence type="predicted"/>
<dbReference type="Pfam" id="PF03544">
    <property type="entry name" value="TonB_C"/>
    <property type="match status" value="1"/>
</dbReference>
<dbReference type="Proteomes" id="UP000286402">
    <property type="component" value="Unassembled WGS sequence"/>
</dbReference>
<dbReference type="InterPro" id="IPR008969">
    <property type="entry name" value="CarboxyPept-like_regulatory"/>
</dbReference>
<dbReference type="Gene3D" id="3.30.1150.10">
    <property type="match status" value="1"/>
</dbReference>
<gene>
    <name evidence="2" type="ORF">BCY89_23260</name>
</gene>
<dbReference type="AlphaFoldDB" id="A0A420G501"/>
<sequence length="423" mass="46945">MSNSNYDIAYLKKYVNGELSPTEMYALEREAQRDPMLADILIGIEMDQNKTVITTINNQIAQRIEKDNSAKIKVFDWKRLSIAAAAVIVLGVGLLLYRQQDKNSSEARRTAEVSITQEKPKTKVTAADSIIPSDDIASKIGSQDHSPQLADNNRPRLHEQHPLEEVTVLSREPSLRVKSLEEMKEGLNNDRPVFGLRPTDSTIVIGYAPMAKKKDASQTIMIRGTSSLNNALAGRAPGISIPQQQGTPLQLTIRDKETGLPISGVTIIQPNSKFATNTDAQGQATIQPSTMDSLVDIMALGYNSVALNMRRSKNTTIKLQPSGATLDEVVVTTMSSRKSKSAEPIWGWRSFNNYIKKKTAKSRYEGTVRLSFYIDKDGFPTNISILQSANDYLDAKAKEILLSGPKWKGEDYRYVTLSFEFTL</sequence>
<feature type="domain" description="TonB C-terminal" evidence="1">
    <location>
        <begin position="360"/>
        <end position="408"/>
    </location>
</feature>
<dbReference type="InterPro" id="IPR037682">
    <property type="entry name" value="TonB_C"/>
</dbReference>
<accession>A0A420G501</accession>